<gene>
    <name evidence="3" type="ORF">SAMN05216463_101127</name>
</gene>
<reference evidence="3 4" key="1">
    <citation type="submission" date="2016-11" db="EMBL/GenBank/DDBJ databases">
        <authorList>
            <person name="Jaros S."/>
            <person name="Januszkiewicz K."/>
            <person name="Wedrychowicz H."/>
        </authorList>
    </citation>
    <scope>NUCLEOTIDE SEQUENCE [LARGE SCALE GENOMIC DNA]</scope>
    <source>
        <strain evidence="3 4">KHT3</strain>
    </source>
</reference>
<feature type="domain" description="NAD-dependent epimerase/dehydratase" evidence="2">
    <location>
        <begin position="7"/>
        <end position="231"/>
    </location>
</feature>
<name>A0A1M6R7R5_XYLRU</name>
<evidence type="ECO:0000259" key="2">
    <source>
        <dbReference type="Pfam" id="PF01370"/>
    </source>
</evidence>
<comment type="similarity">
    <text evidence="1">Belongs to the NAD(P)-dependent epimerase/dehydratase family.</text>
</comment>
<dbReference type="SUPFAM" id="SSF51735">
    <property type="entry name" value="NAD(P)-binding Rossmann-fold domains"/>
    <property type="match status" value="1"/>
</dbReference>
<dbReference type="EMBL" id="FRBD01000001">
    <property type="protein sequence ID" value="SHK28504.1"/>
    <property type="molecule type" value="Genomic_DNA"/>
</dbReference>
<dbReference type="RefSeq" id="WP_073203733.1">
    <property type="nucleotide sequence ID" value="NZ_FRBD01000001.1"/>
</dbReference>
<evidence type="ECO:0000313" key="4">
    <source>
        <dbReference type="Proteomes" id="UP000184130"/>
    </source>
</evidence>
<dbReference type="Pfam" id="PF01370">
    <property type="entry name" value="Epimerase"/>
    <property type="match status" value="1"/>
</dbReference>
<accession>A0A1M6R7R5</accession>
<dbReference type="Proteomes" id="UP000184130">
    <property type="component" value="Unassembled WGS sequence"/>
</dbReference>
<dbReference type="OrthoDB" id="9803333at2"/>
<evidence type="ECO:0000313" key="3">
    <source>
        <dbReference type="EMBL" id="SHK28504.1"/>
    </source>
</evidence>
<dbReference type="PANTHER" id="PTHR43000">
    <property type="entry name" value="DTDP-D-GLUCOSE 4,6-DEHYDRATASE-RELATED"/>
    <property type="match status" value="1"/>
</dbReference>
<dbReference type="AlphaFoldDB" id="A0A1M6R7R5"/>
<dbReference type="InterPro" id="IPR001509">
    <property type="entry name" value="Epimerase_deHydtase"/>
</dbReference>
<sequence>MKERLFLIGGGGFIGKNLVRYLRGKYTISVFDKYIDDVYFAQYPEVKKTLMELDKEQISADVESPDYIINLASIVTAERDLGLFDSMIASNLKVLLNLYDRFKDDKRLKLFVQFGSSEEYGNDGSPFAETMREEPNSPYALVKQLTTNTAMMLYRNYKFPIMVVRPGNLFGPLQGKAKFIPYVIDSLKKGEALNVTPCEQKRDFIYADDFAWAIGKLLEHYTKAVGEIVNVSSGESISLKDIIEDCRKATDSESQVNYGALPYRENEIMDLRCSVAKLENIIRKEIKFDTRMRLKEMVAIQNGGG</sequence>
<proteinExistence type="inferred from homology"/>
<dbReference type="Gene3D" id="3.40.50.720">
    <property type="entry name" value="NAD(P)-binding Rossmann-like Domain"/>
    <property type="match status" value="1"/>
</dbReference>
<organism evidence="3 4">
    <name type="scientific">Xylanibacter ruminicola</name>
    <name type="common">Prevotella ruminicola</name>
    <dbReference type="NCBI Taxonomy" id="839"/>
    <lineage>
        <taxon>Bacteria</taxon>
        <taxon>Pseudomonadati</taxon>
        <taxon>Bacteroidota</taxon>
        <taxon>Bacteroidia</taxon>
        <taxon>Bacteroidales</taxon>
        <taxon>Prevotellaceae</taxon>
        <taxon>Xylanibacter</taxon>
    </lineage>
</organism>
<protein>
    <submittedName>
        <fullName evidence="3">Nucleoside-diphosphate-sugar epimerase</fullName>
    </submittedName>
</protein>
<evidence type="ECO:0000256" key="1">
    <source>
        <dbReference type="ARBA" id="ARBA00007637"/>
    </source>
</evidence>
<dbReference type="InterPro" id="IPR036291">
    <property type="entry name" value="NAD(P)-bd_dom_sf"/>
</dbReference>